<dbReference type="AlphaFoldDB" id="A0AAC8UV61"/>
<name>A0AAC8UV61_9LACO</name>
<proteinExistence type="predicted"/>
<reference evidence="1 2" key="1">
    <citation type="submission" date="2015-07" db="EMBL/GenBank/DDBJ databases">
        <title>Lactobacillus korensis/26-25/ whole genome sequencing.</title>
        <authorList>
            <person name="Kim M.K."/>
            <person name="Im W.-T."/>
            <person name="Srinivasan S."/>
            <person name="Lee J.-J."/>
        </authorList>
    </citation>
    <scope>NUCLEOTIDE SEQUENCE [LARGE SCALE GENOMIC DNA]</scope>
    <source>
        <strain evidence="1 2">26-25</strain>
    </source>
</reference>
<accession>A0AAC8UV61</accession>
<organism evidence="1 2">
    <name type="scientific">Levilactobacillus koreensis</name>
    <dbReference type="NCBI Taxonomy" id="637971"/>
    <lineage>
        <taxon>Bacteria</taxon>
        <taxon>Bacillati</taxon>
        <taxon>Bacillota</taxon>
        <taxon>Bacilli</taxon>
        <taxon>Lactobacillales</taxon>
        <taxon>Lactobacillaceae</taxon>
        <taxon>Levilactobacillus</taxon>
    </lineage>
</organism>
<dbReference type="RefSeq" id="WP_048732717.1">
    <property type="nucleotide sequence ID" value="NZ_CP012033.1"/>
</dbReference>
<gene>
    <name evidence="1" type="ORF">ABN16_02685</name>
</gene>
<dbReference type="EMBL" id="CP012033">
    <property type="protein sequence ID" value="AKP64009.1"/>
    <property type="molecule type" value="Genomic_DNA"/>
</dbReference>
<evidence type="ECO:0000313" key="1">
    <source>
        <dbReference type="EMBL" id="AKP64009.1"/>
    </source>
</evidence>
<dbReference type="KEGG" id="lko:ABN16_02685"/>
<sequence length="83" mass="9348">MKQQALTGTIISDPKVLKMSPILLFVKIADTHSGQLINCLVHKHGLNFLYQATLGSQIAFYGHYNQRKQFVIDKFMINAQLSA</sequence>
<dbReference type="Proteomes" id="UP000036000">
    <property type="component" value="Chromosome"/>
</dbReference>
<evidence type="ECO:0000313" key="2">
    <source>
        <dbReference type="Proteomes" id="UP000036000"/>
    </source>
</evidence>
<protein>
    <submittedName>
        <fullName evidence="1">Uncharacterized protein</fullName>
    </submittedName>
</protein>
<keyword evidence="2" id="KW-1185">Reference proteome</keyword>